<proteinExistence type="predicted"/>
<feature type="compositionally biased region" description="Pro residues" evidence="1">
    <location>
        <begin position="160"/>
        <end position="170"/>
    </location>
</feature>
<evidence type="ECO:0000259" key="3">
    <source>
        <dbReference type="Pfam" id="PF24587"/>
    </source>
</evidence>
<dbReference type="GeneID" id="54294135"/>
<dbReference type="InterPro" id="IPR056032">
    <property type="entry name" value="DUF7613"/>
</dbReference>
<dbReference type="Pfam" id="PF24586">
    <property type="entry name" value="DUF7611"/>
    <property type="match status" value="1"/>
</dbReference>
<dbReference type="Proteomes" id="UP000799438">
    <property type="component" value="Unassembled WGS sequence"/>
</dbReference>
<dbReference type="Pfam" id="PF24589">
    <property type="entry name" value="DUF7614"/>
    <property type="match status" value="1"/>
</dbReference>
<dbReference type="InterPro" id="IPR056030">
    <property type="entry name" value="DUF7611"/>
</dbReference>
<feature type="compositionally biased region" description="Low complexity" evidence="1">
    <location>
        <begin position="295"/>
        <end position="329"/>
    </location>
</feature>
<feature type="compositionally biased region" description="Polar residues" evidence="1">
    <location>
        <begin position="360"/>
        <end position="381"/>
    </location>
</feature>
<organism evidence="6 7">
    <name type="scientific">Aplosporella prunicola CBS 121167</name>
    <dbReference type="NCBI Taxonomy" id="1176127"/>
    <lineage>
        <taxon>Eukaryota</taxon>
        <taxon>Fungi</taxon>
        <taxon>Dikarya</taxon>
        <taxon>Ascomycota</taxon>
        <taxon>Pezizomycotina</taxon>
        <taxon>Dothideomycetes</taxon>
        <taxon>Dothideomycetes incertae sedis</taxon>
        <taxon>Botryosphaeriales</taxon>
        <taxon>Aplosporellaceae</taxon>
        <taxon>Aplosporella</taxon>
    </lineage>
</organism>
<feature type="domain" description="DUF7613" evidence="4">
    <location>
        <begin position="945"/>
        <end position="1100"/>
    </location>
</feature>
<evidence type="ECO:0000259" key="2">
    <source>
        <dbReference type="Pfam" id="PF24586"/>
    </source>
</evidence>
<evidence type="ECO:0000256" key="1">
    <source>
        <dbReference type="SAM" id="MobiDB-lite"/>
    </source>
</evidence>
<keyword evidence="7" id="KW-1185">Reference proteome</keyword>
<evidence type="ECO:0000259" key="5">
    <source>
        <dbReference type="Pfam" id="PF24589"/>
    </source>
</evidence>
<evidence type="ECO:0000313" key="6">
    <source>
        <dbReference type="EMBL" id="KAF2144015.1"/>
    </source>
</evidence>
<feature type="domain" description="DUF7612" evidence="3">
    <location>
        <begin position="807"/>
        <end position="941"/>
    </location>
</feature>
<dbReference type="InterPro" id="IPR056033">
    <property type="entry name" value="DUF7614"/>
</dbReference>
<dbReference type="RefSeq" id="XP_033399727.1">
    <property type="nucleotide sequence ID" value="XM_033536639.1"/>
</dbReference>
<feature type="compositionally biased region" description="Polar residues" evidence="1">
    <location>
        <begin position="144"/>
        <end position="156"/>
    </location>
</feature>
<feature type="compositionally biased region" description="Basic and acidic residues" evidence="1">
    <location>
        <begin position="110"/>
        <end position="123"/>
    </location>
</feature>
<accession>A0A6A6BL22</accession>
<name>A0A6A6BL22_9PEZI</name>
<dbReference type="OrthoDB" id="4356615at2759"/>
<feature type="region of interest" description="Disordered" evidence="1">
    <location>
        <begin position="1"/>
        <end position="480"/>
    </location>
</feature>
<feature type="domain" description="DUF7614" evidence="5">
    <location>
        <begin position="1106"/>
        <end position="1250"/>
    </location>
</feature>
<protein>
    <submittedName>
        <fullName evidence="6">Uncharacterized protein</fullName>
    </submittedName>
</protein>
<dbReference type="AlphaFoldDB" id="A0A6A6BL22"/>
<gene>
    <name evidence="6" type="ORF">K452DRAFT_223714</name>
</gene>
<feature type="compositionally biased region" description="Basic and acidic residues" evidence="1">
    <location>
        <begin position="280"/>
        <end position="291"/>
    </location>
</feature>
<sequence length="1265" mass="140507">MEADVLEFLKPSSSHGGSPRAPRIDVAAAQRWPGAADFLTRAAASNPQSTSTSPVPSSMRSAGERPSRPRSKSLAVGFINTAPEIIGEGGDEAEEPPIDISRRRVARARAAKEGRKVEERDLGRATTVSHRHERSEYAKRAHTSWAQMSPSFQQRFSRPKSPPPAQPPPSRDQSEPDIEDEPNKNTFRRGSGPSGAGEQSALNPNRDHPDPHAGQRKRSQTGPSEMAPDSNDSSAFRLPELEKVASEDSVLEMNDELSRYLAAEPTDPDSFSARVQHQMNSDEGKALHEGAAHTSASPEADPAAPISSSSAFDVGSPHSISSNSNASARAPHDQGGYSTKDPYQTNPFVDPSADKRHSHSSSGGHLTFPSSHNSPTDTAPSRSLRDLDRSPFTSPPPTNRNLLPGSPQPPPHPASPGVFSPEARTPTQQDFDGGVKSPPIGLKPSAFPQHPMKSPLAVDIPKQPARSPGPDIAPWSTTSSHRDNLAAAGDAAFDDFAERVTHMRGIFRLTAEIEKPMFQYTPLQWIRAAQWWFLKGRAGLEILIRNRPRSADGSYQPGEQKLAQAHVDLAKAWWILAEMTNEHPGVKNFGNVPSQADAATKAGDEEMAQFWEAQEAAMGSLKGLLISVQRNQVMPPESSLIQGQDQNIWVKYPTFALDAQTVLAGKARGLVMDESKRQISPRAVMPLSDTKDDFCYGRMFVTVSVTTDEEDGDSVALPCVLSIMRPRNDWQVKVGICSQSELLTVSIQGDPKKGCTWDDVKWKSNGRGLTVRLPRGFTLSLDLNEKDYKQLWGICEYTRTVEASLQPRENEALLHEVTLKDLQYRDPENPALFGNERLKRSRVRVFEKTVTLNEGTGQRKFHRGYRLLLITSPKSKTLSSVSHEFTGQRPLVFEFKGDPADENTPLMVLRLKEGKKKTCSAYLTFHEGKERVQLFQFLNGLMVGQDEMCWAQLPLTGYRVEQLGMKDVWQQGHDIVKKLRWQDVKVMNADPEDAESELPDVMLSENLRVVCRHSCGSVTDRMNFGPSEMLVRLDNSGGPELHMLRLPQEDATAAVDAKRAEAHLPDAVSDLLRTVKTSPSVRTYSFPSLKELHQFQTAVTGFRVQFDGIASSFAISRRRMVVPIYKRWEASQVRVQLVIQENVCQLLAFFEDFSHADSMNFQLKSMDVFEKVELKGSKGEKGRFGLKLVDAKFALPREKRKDEEGLKDDYDVMRRRFACLDMPDYPGEHDDITLGFENEADRDRFAENLPAATQLSRLISFKRKI</sequence>
<dbReference type="Pfam" id="PF24588">
    <property type="entry name" value="DUF7613"/>
    <property type="match status" value="1"/>
</dbReference>
<reference evidence="6" key="1">
    <citation type="journal article" date="2020" name="Stud. Mycol.">
        <title>101 Dothideomycetes genomes: a test case for predicting lifestyles and emergence of pathogens.</title>
        <authorList>
            <person name="Haridas S."/>
            <person name="Albert R."/>
            <person name="Binder M."/>
            <person name="Bloem J."/>
            <person name="Labutti K."/>
            <person name="Salamov A."/>
            <person name="Andreopoulos B."/>
            <person name="Baker S."/>
            <person name="Barry K."/>
            <person name="Bills G."/>
            <person name="Bluhm B."/>
            <person name="Cannon C."/>
            <person name="Castanera R."/>
            <person name="Culley D."/>
            <person name="Daum C."/>
            <person name="Ezra D."/>
            <person name="Gonzalez J."/>
            <person name="Henrissat B."/>
            <person name="Kuo A."/>
            <person name="Liang C."/>
            <person name="Lipzen A."/>
            <person name="Lutzoni F."/>
            <person name="Magnuson J."/>
            <person name="Mondo S."/>
            <person name="Nolan M."/>
            <person name="Ohm R."/>
            <person name="Pangilinan J."/>
            <person name="Park H.-J."/>
            <person name="Ramirez L."/>
            <person name="Alfaro M."/>
            <person name="Sun H."/>
            <person name="Tritt A."/>
            <person name="Yoshinaga Y."/>
            <person name="Zwiers L.-H."/>
            <person name="Turgeon B."/>
            <person name="Goodwin S."/>
            <person name="Spatafora J."/>
            <person name="Crous P."/>
            <person name="Grigoriev I."/>
        </authorList>
    </citation>
    <scope>NUCLEOTIDE SEQUENCE</scope>
    <source>
        <strain evidence="6">CBS 121167</strain>
    </source>
</reference>
<dbReference type="Pfam" id="PF24587">
    <property type="entry name" value="DUF7612"/>
    <property type="match status" value="1"/>
</dbReference>
<evidence type="ECO:0000313" key="7">
    <source>
        <dbReference type="Proteomes" id="UP000799438"/>
    </source>
</evidence>
<feature type="domain" description="DUF7611" evidence="2">
    <location>
        <begin position="652"/>
        <end position="805"/>
    </location>
</feature>
<dbReference type="EMBL" id="ML995480">
    <property type="protein sequence ID" value="KAF2144015.1"/>
    <property type="molecule type" value="Genomic_DNA"/>
</dbReference>
<dbReference type="InterPro" id="IPR056031">
    <property type="entry name" value="DUF7612"/>
</dbReference>
<feature type="compositionally biased region" description="Low complexity" evidence="1">
    <location>
        <begin position="45"/>
        <end position="61"/>
    </location>
</feature>
<evidence type="ECO:0000259" key="4">
    <source>
        <dbReference type="Pfam" id="PF24588"/>
    </source>
</evidence>